<dbReference type="PANTHER" id="PTHR35120:SF2">
    <property type="entry name" value="AMINOTRANSFERASE-LIKE PLANT MOBILE DOMAIN-CONTAINING PROTEIN"/>
    <property type="match status" value="1"/>
</dbReference>
<organism evidence="3 4">
    <name type="scientific">Brassica napus</name>
    <name type="common">Rape</name>
    <dbReference type="NCBI Taxonomy" id="3708"/>
    <lineage>
        <taxon>Eukaryota</taxon>
        <taxon>Viridiplantae</taxon>
        <taxon>Streptophyta</taxon>
        <taxon>Embryophyta</taxon>
        <taxon>Tracheophyta</taxon>
        <taxon>Spermatophyta</taxon>
        <taxon>Magnoliopsida</taxon>
        <taxon>eudicotyledons</taxon>
        <taxon>Gunneridae</taxon>
        <taxon>Pentapetalae</taxon>
        <taxon>rosids</taxon>
        <taxon>malvids</taxon>
        <taxon>Brassicales</taxon>
        <taxon>Brassicaceae</taxon>
        <taxon>Brassiceae</taxon>
        <taxon>Brassica</taxon>
    </lineage>
</organism>
<protein>
    <submittedName>
        <fullName evidence="3">Uncharacterized protein</fullName>
    </submittedName>
</protein>
<dbReference type="EMBL" id="JAGKQM010000007">
    <property type="protein sequence ID" value="KAH0918901.1"/>
    <property type="molecule type" value="Genomic_DNA"/>
</dbReference>
<feature type="compositionally biased region" description="Basic and acidic residues" evidence="2">
    <location>
        <begin position="477"/>
        <end position="503"/>
    </location>
</feature>
<keyword evidence="4" id="KW-1185">Reference proteome</keyword>
<evidence type="ECO:0000313" key="4">
    <source>
        <dbReference type="Proteomes" id="UP000824890"/>
    </source>
</evidence>
<evidence type="ECO:0000256" key="1">
    <source>
        <dbReference type="SAM" id="Coils"/>
    </source>
</evidence>
<comment type="caution">
    <text evidence="3">The sequence shown here is derived from an EMBL/GenBank/DDBJ whole genome shotgun (WGS) entry which is preliminary data.</text>
</comment>
<keyword evidence="1" id="KW-0175">Coiled coil</keyword>
<accession>A0ABQ8CPA2</accession>
<dbReference type="Proteomes" id="UP000824890">
    <property type="component" value="Unassembled WGS sequence"/>
</dbReference>
<feature type="region of interest" description="Disordered" evidence="2">
    <location>
        <begin position="292"/>
        <end position="318"/>
    </location>
</feature>
<feature type="region of interest" description="Disordered" evidence="2">
    <location>
        <begin position="349"/>
        <end position="372"/>
    </location>
</feature>
<feature type="region of interest" description="Disordered" evidence="2">
    <location>
        <begin position="470"/>
        <end position="503"/>
    </location>
</feature>
<gene>
    <name evidence="3" type="ORF">HID58_026561</name>
</gene>
<feature type="coiled-coil region" evidence="1">
    <location>
        <begin position="666"/>
        <end position="693"/>
    </location>
</feature>
<evidence type="ECO:0000313" key="3">
    <source>
        <dbReference type="EMBL" id="KAH0918901.1"/>
    </source>
</evidence>
<name>A0ABQ8CPA2_BRANA</name>
<reference evidence="3 4" key="1">
    <citation type="submission" date="2021-05" db="EMBL/GenBank/DDBJ databases">
        <title>Genome Assembly of Synthetic Allotetraploid Brassica napus Reveals Homoeologous Exchanges between Subgenomes.</title>
        <authorList>
            <person name="Davis J.T."/>
        </authorList>
    </citation>
    <scope>NUCLEOTIDE SEQUENCE [LARGE SCALE GENOMIC DNA]</scope>
    <source>
        <strain evidence="4">cv. Da-Ae</strain>
        <tissue evidence="3">Seedling</tissue>
    </source>
</reference>
<feature type="region of interest" description="Disordered" evidence="2">
    <location>
        <begin position="1"/>
        <end position="100"/>
    </location>
</feature>
<evidence type="ECO:0000256" key="2">
    <source>
        <dbReference type="SAM" id="MobiDB-lite"/>
    </source>
</evidence>
<dbReference type="PANTHER" id="PTHR35120">
    <property type="entry name" value="HISTONE ACETYLTRANSFERASE KAT6B-LIKE"/>
    <property type="match status" value="1"/>
</dbReference>
<proteinExistence type="predicted"/>
<sequence>MASPSDPTDSSRDPATDPDTLPTNPNPPQKPTVEQGGETLNLESTQRDLEAVDQQPDPSIEESKNEDDETDAAQAVTSSNYRRGGGPKKKKGFLKKRKQQEKSREKLEVLLKTLKPIPFVPAKALDFSRHEKLLKTLGIWEFLHLEFDQNIRQDLVANLVAYYSPESRCSYVNGSRVNVTRADLARALKLPKKKDIVVAEEEREVLERDESAKFVDEILETWVLLHTDDMWIMPVEVVEWGRDVKEKKLEKLDWAALLWFMVEKELKAGPELGDCFFASHLQLLIRSQKEDLLREESNDDEEDDEEDVGAADSGRDNCATDATELKEEETYVEEHMIELNLGQETVSEMVAEEEQQGPVEEQPMDVEEDKKEEVENIATEGDEENNIEGPMEMGEDEQIEDLEEEETEEDKERHEGGFPFFPNGDSLHGDGMLGDVSPLRFASGLQMHGNSTGGHFLASRVDMHMAMGSGSNTNNKRQIDHENDMSYHNPDGKRMRTEEPSWDEKPQPVEVCVDQIVLWAEKARMSCAQKDRERAQSAMNQEYLMSELQRKDEMIHDLERSKYEEQQRKDLMIYRLESELRMMTSVLEGYRKALKETKKASNEHRKRCPLRDDKPVYKDVKGSGGLVLSVAEIEKLRLKREGEDKMTRARIERQIEEFGSEWFKVFQEQMDAVESLNERLIVVENEVKICREALSESKNDEPFEAVTADAATEET</sequence>
<feature type="compositionally biased region" description="Acidic residues" evidence="2">
    <location>
        <begin position="297"/>
        <end position="309"/>
    </location>
</feature>
<feature type="compositionally biased region" description="Basic residues" evidence="2">
    <location>
        <begin position="85"/>
        <end position="99"/>
    </location>
</feature>